<feature type="domain" description="Fe/B12 periplasmic-binding" evidence="1">
    <location>
        <begin position="1"/>
        <end position="248"/>
    </location>
</feature>
<comment type="caution">
    <text evidence="2">The sequence shown here is derived from an EMBL/GenBank/DDBJ whole genome shotgun (WGS) entry which is preliminary data.</text>
</comment>
<dbReference type="PANTHER" id="PTHR30535:SF34">
    <property type="entry name" value="MOLYBDATE-BINDING PROTEIN MOLA"/>
    <property type="match status" value="1"/>
</dbReference>
<keyword evidence="3" id="KW-1185">Reference proteome</keyword>
<dbReference type="InterPro" id="IPR002491">
    <property type="entry name" value="ABC_transptr_periplasmic_BD"/>
</dbReference>
<proteinExistence type="predicted"/>
<dbReference type="Pfam" id="PF01497">
    <property type="entry name" value="Peripla_BP_2"/>
    <property type="match status" value="1"/>
</dbReference>
<dbReference type="PROSITE" id="PS50983">
    <property type="entry name" value="FE_B12_PBP"/>
    <property type="match status" value="1"/>
</dbReference>
<sequence length="248" mass="26836">MNLCTDQLAMLVADDEQLISVSALAADPLNSAMADQAEKYPLNHGRAEEIHLLDPGLVVTGRFHAGPTVDMLRRLGIPVVVFDPANSLEAIRENIARMGEVLGQPGRAAEIVRAFDQRLAMLKAPVMRPLRAALYFPNGYTRGEQTLLGDIVRTAGFANIASDAGVRTGAHMPLERLVLAEPDVIITGSRHDGKSRSENILQHPVLETAARWDRAHQLKTSDWVCGTPQALAAVERIGALRGTLMGGR</sequence>
<dbReference type="InterPro" id="IPR050902">
    <property type="entry name" value="ABC_Transporter_SBP"/>
</dbReference>
<accession>A0ABV3TDX2</accession>
<reference evidence="2 3" key="1">
    <citation type="submission" date="2024-02" db="EMBL/GenBank/DDBJ databases">
        <title>New especies of Spiribacter isolated from saline water.</title>
        <authorList>
            <person name="Leon M.J."/>
            <person name="De La Haba R."/>
            <person name="Sanchez-Porro C."/>
            <person name="Ventosa A."/>
        </authorList>
    </citation>
    <scope>NUCLEOTIDE SEQUENCE [LARGE SCALE GENOMIC DNA]</scope>
    <source>
        <strain evidence="3">ag22IC6-390</strain>
    </source>
</reference>
<dbReference type="Proteomes" id="UP001556709">
    <property type="component" value="Unassembled WGS sequence"/>
</dbReference>
<evidence type="ECO:0000313" key="2">
    <source>
        <dbReference type="EMBL" id="MEX0469845.1"/>
    </source>
</evidence>
<protein>
    <submittedName>
        <fullName evidence="2">ABC transporter substrate-binding protein</fullName>
    </submittedName>
</protein>
<dbReference type="SUPFAM" id="SSF53807">
    <property type="entry name" value="Helical backbone' metal receptor"/>
    <property type="match status" value="1"/>
</dbReference>
<evidence type="ECO:0000313" key="3">
    <source>
        <dbReference type="Proteomes" id="UP001556709"/>
    </source>
</evidence>
<dbReference type="EMBL" id="JBAKFM010000004">
    <property type="protein sequence ID" value="MEX0469845.1"/>
    <property type="molecule type" value="Genomic_DNA"/>
</dbReference>
<evidence type="ECO:0000259" key="1">
    <source>
        <dbReference type="PROSITE" id="PS50983"/>
    </source>
</evidence>
<dbReference type="RefSeq" id="WP_367981368.1">
    <property type="nucleotide sequence ID" value="NZ_JBAKFN010000004.1"/>
</dbReference>
<dbReference type="Gene3D" id="3.40.50.1980">
    <property type="entry name" value="Nitrogenase molybdenum iron protein domain"/>
    <property type="match status" value="2"/>
</dbReference>
<gene>
    <name evidence="2" type="ORF">V6X73_08910</name>
</gene>
<name>A0ABV3TDX2_9GAMM</name>
<dbReference type="PANTHER" id="PTHR30535">
    <property type="entry name" value="VITAMIN B12-BINDING PROTEIN"/>
    <property type="match status" value="1"/>
</dbReference>
<organism evidence="2 3">
    <name type="scientific">Spiribacter pallidus</name>
    <dbReference type="NCBI Taxonomy" id="1987936"/>
    <lineage>
        <taxon>Bacteria</taxon>
        <taxon>Pseudomonadati</taxon>
        <taxon>Pseudomonadota</taxon>
        <taxon>Gammaproteobacteria</taxon>
        <taxon>Chromatiales</taxon>
        <taxon>Ectothiorhodospiraceae</taxon>
        <taxon>Spiribacter</taxon>
    </lineage>
</organism>